<name>A0AAP1YAJ9_9BURK</name>
<dbReference type="GO" id="GO:0005886">
    <property type="term" value="C:plasma membrane"/>
    <property type="evidence" value="ECO:0007669"/>
    <property type="project" value="UniProtKB-SubCell"/>
</dbReference>
<dbReference type="RefSeq" id="WP_157644941.1">
    <property type="nucleotide sequence ID" value="NZ_AP018357.1"/>
</dbReference>
<keyword evidence="11" id="KW-1185">Reference proteome</keyword>
<evidence type="ECO:0000256" key="2">
    <source>
        <dbReference type="ARBA" id="ARBA00022475"/>
    </source>
</evidence>
<feature type="transmembrane region" description="Helical" evidence="6">
    <location>
        <begin position="127"/>
        <end position="148"/>
    </location>
</feature>
<dbReference type="SUPFAM" id="SSF103473">
    <property type="entry name" value="MFS general substrate transporter"/>
    <property type="match status" value="1"/>
</dbReference>
<protein>
    <submittedName>
        <fullName evidence="7">MFS transporter</fullName>
    </submittedName>
</protein>
<dbReference type="EMBL" id="JAGEMX010000001">
    <property type="protein sequence ID" value="MBO1828269.1"/>
    <property type="molecule type" value="Genomic_DNA"/>
</dbReference>
<evidence type="ECO:0000256" key="4">
    <source>
        <dbReference type="ARBA" id="ARBA00022989"/>
    </source>
</evidence>
<dbReference type="AlphaFoldDB" id="A0AAP1YAJ9"/>
<keyword evidence="4 6" id="KW-1133">Transmembrane helix</keyword>
<feature type="transmembrane region" description="Helical" evidence="6">
    <location>
        <begin position="23"/>
        <end position="42"/>
    </location>
</feature>
<evidence type="ECO:0000313" key="11">
    <source>
        <dbReference type="Proteomes" id="UP000664048"/>
    </source>
</evidence>
<accession>A0AAP1YAJ9</accession>
<evidence type="ECO:0000256" key="1">
    <source>
        <dbReference type="ARBA" id="ARBA00004651"/>
    </source>
</evidence>
<gene>
    <name evidence="8" type="ORF">J4M89_02620</name>
    <name evidence="7" type="ORF">JIN94_03490</name>
    <name evidence="9" type="ORF">LXE91_19455</name>
</gene>
<dbReference type="Proteomes" id="UP000611459">
    <property type="component" value="Unassembled WGS sequence"/>
</dbReference>
<dbReference type="Pfam" id="PF07690">
    <property type="entry name" value="MFS_1"/>
    <property type="match status" value="1"/>
</dbReference>
<feature type="transmembrane region" description="Helical" evidence="6">
    <location>
        <begin position="276"/>
        <end position="292"/>
    </location>
</feature>
<keyword evidence="3 6" id="KW-0812">Transmembrane</keyword>
<dbReference type="InterPro" id="IPR011701">
    <property type="entry name" value="MFS"/>
</dbReference>
<sequence length="415" mass="45133">MASRTLQIYCTWYFVKLLFDQSALGSILLATSIASLVLLPFWGVMAERVKKSHILTIAALLSVLASVISILAAHIFKSANANYHLLISLMFSGVVSSSATAALYPLGTPLLPEITDQEAEIHKGMRLKSSMFFINLLLGPTLAGLAIGRVGGNAALILSAVSAVIGLFLSLAFLSAFSPQMLPKGDRSGRFSFFLELQSGVKRVFLIKAERAIAIASLFANIIFVPFFSLILPTKLLRSGFSMFDLAIIELSLGIGVLLSSSLIISRLQKFSSEHALACGSIALIGLTILACGFSENFWALCVFNMMLGIGLTTFNVTVNSKRAISIPAGYRSTMESTMLFLCTAAVPLGLWLATLGLNRYSPDEVIIKGSETFIIAVVCIMFSRSLRLMLNDENRKIPYYVATNRELFEQGEHW</sequence>
<dbReference type="InterPro" id="IPR036259">
    <property type="entry name" value="MFS_trans_sf"/>
</dbReference>
<reference evidence="9 12" key="3">
    <citation type="submission" date="2021-12" db="EMBL/GenBank/DDBJ databases">
        <title>Genomic and phenotypic characterization of three Burkholderia contaminans isolates recovered from different sources.</title>
        <authorList>
            <person name="Lopez De Volder A."/>
            <person name="Fan Y."/>
            <person name="Nunvar J."/>
            <person name="Herrera T."/>
            <person name="Timp W."/>
            <person name="Degrossi J."/>
        </authorList>
    </citation>
    <scope>NUCLEOTIDE SEQUENCE [LARGE SCALE GENOMIC DNA]</scope>
    <source>
        <strain evidence="9 12">LMG 23361</strain>
    </source>
</reference>
<evidence type="ECO:0000313" key="9">
    <source>
        <dbReference type="EMBL" id="WFN20884.1"/>
    </source>
</evidence>
<evidence type="ECO:0000313" key="7">
    <source>
        <dbReference type="EMBL" id="MBK1928936.1"/>
    </source>
</evidence>
<feature type="transmembrane region" description="Helical" evidence="6">
    <location>
        <begin position="54"/>
        <end position="76"/>
    </location>
</feature>
<evidence type="ECO:0000313" key="10">
    <source>
        <dbReference type="Proteomes" id="UP000611459"/>
    </source>
</evidence>
<dbReference type="Gene3D" id="1.20.1250.20">
    <property type="entry name" value="MFS general substrate transporter like domains"/>
    <property type="match status" value="1"/>
</dbReference>
<evidence type="ECO:0000313" key="12">
    <source>
        <dbReference type="Proteomes" id="UP001220209"/>
    </source>
</evidence>
<feature type="transmembrane region" description="Helical" evidence="6">
    <location>
        <begin position="244"/>
        <end position="264"/>
    </location>
</feature>
<dbReference type="Proteomes" id="UP001220209">
    <property type="component" value="Chromosome 2"/>
</dbReference>
<evidence type="ECO:0000256" key="3">
    <source>
        <dbReference type="ARBA" id="ARBA00022692"/>
    </source>
</evidence>
<feature type="transmembrane region" description="Helical" evidence="6">
    <location>
        <begin position="298"/>
        <end position="319"/>
    </location>
</feature>
<feature type="transmembrane region" description="Helical" evidence="6">
    <location>
        <begin position="154"/>
        <end position="177"/>
    </location>
</feature>
<dbReference type="GeneID" id="93190440"/>
<dbReference type="GO" id="GO:0022857">
    <property type="term" value="F:transmembrane transporter activity"/>
    <property type="evidence" value="ECO:0007669"/>
    <property type="project" value="InterPro"/>
</dbReference>
<evidence type="ECO:0000256" key="5">
    <source>
        <dbReference type="ARBA" id="ARBA00023136"/>
    </source>
</evidence>
<dbReference type="EMBL" id="CP090641">
    <property type="protein sequence ID" value="WFN20884.1"/>
    <property type="molecule type" value="Genomic_DNA"/>
</dbReference>
<evidence type="ECO:0000313" key="8">
    <source>
        <dbReference type="EMBL" id="MBO1828269.1"/>
    </source>
</evidence>
<reference evidence="8 11" key="2">
    <citation type="submission" date="2021-03" db="EMBL/GenBank/DDBJ databases">
        <title>Clinical course, treatment and visual outcome of an outbreak of Burkholderia contaminans endophthalmitis following cataract surgery.</title>
        <authorList>
            <person name="Lind C."/>
            <person name="Olsen K."/>
            <person name="Angelsen N.K."/>
            <person name="Krefting E.A."/>
            <person name="Fossen K."/>
            <person name="Gravningen K."/>
            <person name="Depoorter E."/>
            <person name="Vandamme P."/>
            <person name="Bertelsen G."/>
        </authorList>
    </citation>
    <scope>NUCLEOTIDE SEQUENCE [LARGE SCALE GENOMIC DNA]</scope>
    <source>
        <strain evidence="8 11">51242556</strain>
    </source>
</reference>
<dbReference type="EMBL" id="JAENIB010000001">
    <property type="protein sequence ID" value="MBK1928936.1"/>
    <property type="molecule type" value="Genomic_DNA"/>
</dbReference>
<dbReference type="Proteomes" id="UP000664048">
    <property type="component" value="Unassembled WGS sequence"/>
</dbReference>
<proteinExistence type="predicted"/>
<keyword evidence="2" id="KW-1003">Cell membrane</keyword>
<feature type="transmembrane region" description="Helical" evidence="6">
    <location>
        <begin position="212"/>
        <end position="232"/>
    </location>
</feature>
<evidence type="ECO:0000256" key="6">
    <source>
        <dbReference type="SAM" id="Phobius"/>
    </source>
</evidence>
<reference evidence="7" key="1">
    <citation type="submission" date="2021-01" db="EMBL/GenBank/DDBJ databases">
        <title>Outbreak of Burkholderia contaminns endophthalmitis traced to a clinical ventilation system.</title>
        <authorList>
            <person name="Lipuma J."/>
            <person name="Spilker T."/>
            <person name="Kratholm J."/>
        </authorList>
    </citation>
    <scope>NUCLEOTIDE SEQUENCE</scope>
    <source>
        <strain evidence="7">HI4954</strain>
    </source>
</reference>
<feature type="transmembrane region" description="Helical" evidence="6">
    <location>
        <begin position="82"/>
        <end position="106"/>
    </location>
</feature>
<feature type="transmembrane region" description="Helical" evidence="6">
    <location>
        <begin position="373"/>
        <end position="391"/>
    </location>
</feature>
<feature type="transmembrane region" description="Helical" evidence="6">
    <location>
        <begin position="340"/>
        <end position="361"/>
    </location>
</feature>
<organism evidence="7 10">
    <name type="scientific">Burkholderia contaminans</name>
    <dbReference type="NCBI Taxonomy" id="488447"/>
    <lineage>
        <taxon>Bacteria</taxon>
        <taxon>Pseudomonadati</taxon>
        <taxon>Pseudomonadota</taxon>
        <taxon>Betaproteobacteria</taxon>
        <taxon>Burkholderiales</taxon>
        <taxon>Burkholderiaceae</taxon>
        <taxon>Burkholderia</taxon>
        <taxon>Burkholderia cepacia complex</taxon>
    </lineage>
</organism>
<dbReference type="PANTHER" id="PTHR23513">
    <property type="entry name" value="INTEGRAL MEMBRANE EFFLUX PROTEIN-RELATED"/>
    <property type="match status" value="1"/>
</dbReference>
<comment type="subcellular location">
    <subcellularLocation>
        <location evidence="1">Cell membrane</location>
        <topology evidence="1">Multi-pass membrane protein</topology>
    </subcellularLocation>
</comment>
<dbReference type="PANTHER" id="PTHR23513:SF6">
    <property type="entry name" value="MAJOR FACILITATOR SUPERFAMILY ASSOCIATED DOMAIN-CONTAINING PROTEIN"/>
    <property type="match status" value="1"/>
</dbReference>
<keyword evidence="5 6" id="KW-0472">Membrane</keyword>